<evidence type="ECO:0000256" key="1">
    <source>
        <dbReference type="SAM" id="MobiDB-lite"/>
    </source>
</evidence>
<evidence type="ECO:0000313" key="3">
    <source>
        <dbReference type="Proteomes" id="UP000578091"/>
    </source>
</evidence>
<evidence type="ECO:0000313" key="2">
    <source>
        <dbReference type="EMBL" id="NZA27945.1"/>
    </source>
</evidence>
<name>A0A853JGG4_9GAMM</name>
<dbReference type="InterPro" id="IPR005297">
    <property type="entry name" value="Lipoprotein_repeat"/>
</dbReference>
<dbReference type="RefSeq" id="WP_180679706.1">
    <property type="nucleotide sequence ID" value="NZ_JACCKA010000087.1"/>
</dbReference>
<dbReference type="PANTHER" id="PTHR39335">
    <property type="entry name" value="BLL4220 PROTEIN"/>
    <property type="match status" value="1"/>
</dbReference>
<organism evidence="2 3">
    <name type="scientific">Luteimonas salinisoli</name>
    <dbReference type="NCBI Taxonomy" id="2752307"/>
    <lineage>
        <taxon>Bacteria</taxon>
        <taxon>Pseudomonadati</taxon>
        <taxon>Pseudomonadota</taxon>
        <taxon>Gammaproteobacteria</taxon>
        <taxon>Lysobacterales</taxon>
        <taxon>Lysobacteraceae</taxon>
        <taxon>Luteimonas</taxon>
    </lineage>
</organism>
<dbReference type="PANTHER" id="PTHR39335:SF1">
    <property type="entry name" value="BLL4220 PROTEIN"/>
    <property type="match status" value="1"/>
</dbReference>
<reference evidence="2 3" key="1">
    <citation type="submission" date="2020-07" db="EMBL/GenBank/DDBJ databases">
        <title>Luteimonas sp. SJ-92.</title>
        <authorList>
            <person name="Huang X.-X."/>
            <person name="Xu L."/>
            <person name="Sun J.-Q."/>
        </authorList>
    </citation>
    <scope>NUCLEOTIDE SEQUENCE [LARGE SCALE GENOMIC DNA]</scope>
    <source>
        <strain evidence="2 3">SJ-92</strain>
    </source>
</reference>
<protein>
    <recommendedName>
        <fullName evidence="4">Lipoprotein with Yx(FWY)xxD motif</fullName>
    </recommendedName>
</protein>
<feature type="region of interest" description="Disordered" evidence="1">
    <location>
        <begin position="32"/>
        <end position="70"/>
    </location>
</feature>
<accession>A0A853JGG4</accession>
<dbReference type="GO" id="GO:0043448">
    <property type="term" value="P:alkane catabolic process"/>
    <property type="evidence" value="ECO:0007669"/>
    <property type="project" value="TreeGrafter"/>
</dbReference>
<feature type="compositionally biased region" description="Low complexity" evidence="1">
    <location>
        <begin position="41"/>
        <end position="69"/>
    </location>
</feature>
<dbReference type="Proteomes" id="UP000578091">
    <property type="component" value="Unassembled WGS sequence"/>
</dbReference>
<dbReference type="EMBL" id="JACCKA010000087">
    <property type="protein sequence ID" value="NZA27945.1"/>
    <property type="molecule type" value="Genomic_DNA"/>
</dbReference>
<dbReference type="AlphaFoldDB" id="A0A853JGG4"/>
<sequence>MNLFHPPARFPRLLLALAAATVLSACQGDRAEERAAGAPTPAERPALGPGEPPAGVGAAPQGQAGDGRATVVASDTEPAYLTDAARQALYVLEGNDDGTRCDAECEEAWPPVTARQTQPTPGPGLQADLLGTMPRSDSSLHVTYDGRPLYRYAADAGAARTAGHGVEDQWGRWALVSVHGPAVPESQDPRE</sequence>
<evidence type="ECO:0008006" key="4">
    <source>
        <dbReference type="Google" id="ProtNLM"/>
    </source>
</evidence>
<keyword evidence="3" id="KW-1185">Reference proteome</keyword>
<gene>
    <name evidence="2" type="ORF">H0E84_16315</name>
</gene>
<comment type="caution">
    <text evidence="2">The sequence shown here is derived from an EMBL/GenBank/DDBJ whole genome shotgun (WGS) entry which is preliminary data.</text>
</comment>
<proteinExistence type="predicted"/>
<dbReference type="Pfam" id="PF03640">
    <property type="entry name" value="Lipoprotein_15"/>
    <property type="match status" value="1"/>
</dbReference>